<evidence type="ECO:0000256" key="10">
    <source>
        <dbReference type="ARBA" id="ARBA00023303"/>
    </source>
</evidence>
<reference evidence="14 16" key="2">
    <citation type="journal article" date="2013" name="Nature">
        <title>Insights into bilaterian evolution from three spiralian genomes.</title>
        <authorList>
            <person name="Simakov O."/>
            <person name="Marletaz F."/>
            <person name="Cho S.J."/>
            <person name="Edsinger-Gonzales E."/>
            <person name="Havlak P."/>
            <person name="Hellsten U."/>
            <person name="Kuo D.H."/>
            <person name="Larsson T."/>
            <person name="Lv J."/>
            <person name="Arendt D."/>
            <person name="Savage R."/>
            <person name="Osoegawa K."/>
            <person name="de Jong P."/>
            <person name="Grimwood J."/>
            <person name="Chapman J.A."/>
            <person name="Shapiro H."/>
            <person name="Aerts A."/>
            <person name="Otillar R.P."/>
            <person name="Terry A.Y."/>
            <person name="Boore J.L."/>
            <person name="Grigoriev I.V."/>
            <person name="Lindberg D.R."/>
            <person name="Seaver E.C."/>
            <person name="Weisblat D.A."/>
            <person name="Putnam N.H."/>
            <person name="Rokhsar D.S."/>
        </authorList>
    </citation>
    <scope>NUCLEOTIDE SEQUENCE</scope>
</reference>
<dbReference type="Pfam" id="PF00858">
    <property type="entry name" value="ASC"/>
    <property type="match status" value="1"/>
</dbReference>
<dbReference type="AlphaFoldDB" id="T1EZ57"/>
<dbReference type="OrthoDB" id="6021021at2759"/>
<keyword evidence="9 11" id="KW-0739">Sodium transport</keyword>
<keyword evidence="5 12" id="KW-1133">Transmembrane helix</keyword>
<keyword evidence="7 11" id="KW-0406">Ion transport</keyword>
<evidence type="ECO:0000256" key="6">
    <source>
        <dbReference type="ARBA" id="ARBA00023053"/>
    </source>
</evidence>
<name>T1EZ57_HELRO</name>
<evidence type="ECO:0000256" key="1">
    <source>
        <dbReference type="ARBA" id="ARBA00004141"/>
    </source>
</evidence>
<keyword evidence="4 11" id="KW-0812">Transmembrane</keyword>
<feature type="chain" id="PRO_5010980121" evidence="13">
    <location>
        <begin position="18"/>
        <end position="180"/>
    </location>
</feature>
<evidence type="ECO:0000256" key="9">
    <source>
        <dbReference type="ARBA" id="ARBA00023201"/>
    </source>
</evidence>
<evidence type="ECO:0000313" key="16">
    <source>
        <dbReference type="Proteomes" id="UP000015101"/>
    </source>
</evidence>
<feature type="transmembrane region" description="Helical" evidence="12">
    <location>
        <begin position="102"/>
        <end position="124"/>
    </location>
</feature>
<evidence type="ECO:0000256" key="13">
    <source>
        <dbReference type="SAM" id="SignalP"/>
    </source>
</evidence>
<comment type="similarity">
    <text evidence="11">Belongs to the amiloride-sensitive sodium channel (TC 1.A.6) family.</text>
</comment>
<evidence type="ECO:0000256" key="3">
    <source>
        <dbReference type="ARBA" id="ARBA00022461"/>
    </source>
</evidence>
<feature type="signal peptide" evidence="13">
    <location>
        <begin position="1"/>
        <end position="17"/>
    </location>
</feature>
<keyword evidence="10 11" id="KW-0407">Ion channel</keyword>
<keyword evidence="3 11" id="KW-0894">Sodium channel</keyword>
<evidence type="ECO:0000313" key="14">
    <source>
        <dbReference type="EMBL" id="ESO10725.1"/>
    </source>
</evidence>
<evidence type="ECO:0000256" key="8">
    <source>
        <dbReference type="ARBA" id="ARBA00023136"/>
    </source>
</evidence>
<evidence type="ECO:0000256" key="4">
    <source>
        <dbReference type="ARBA" id="ARBA00022692"/>
    </source>
</evidence>
<keyword evidence="6" id="KW-0915">Sodium</keyword>
<comment type="subcellular location">
    <subcellularLocation>
        <location evidence="1">Membrane</location>
        <topology evidence="1">Multi-pass membrane protein</topology>
    </subcellularLocation>
</comment>
<keyword evidence="16" id="KW-1185">Reference proteome</keyword>
<evidence type="ECO:0000256" key="5">
    <source>
        <dbReference type="ARBA" id="ARBA00022989"/>
    </source>
</evidence>
<evidence type="ECO:0000313" key="15">
    <source>
        <dbReference type="EnsemblMetazoa" id="HelroP167219"/>
    </source>
</evidence>
<dbReference type="Proteomes" id="UP000015101">
    <property type="component" value="Unassembled WGS sequence"/>
</dbReference>
<keyword evidence="8 12" id="KW-0472">Membrane</keyword>
<organism evidence="15 16">
    <name type="scientific">Helobdella robusta</name>
    <name type="common">Californian leech</name>
    <dbReference type="NCBI Taxonomy" id="6412"/>
    <lineage>
        <taxon>Eukaryota</taxon>
        <taxon>Metazoa</taxon>
        <taxon>Spiralia</taxon>
        <taxon>Lophotrochozoa</taxon>
        <taxon>Annelida</taxon>
        <taxon>Clitellata</taxon>
        <taxon>Hirudinea</taxon>
        <taxon>Rhynchobdellida</taxon>
        <taxon>Glossiphoniidae</taxon>
        <taxon>Helobdella</taxon>
    </lineage>
</organism>
<dbReference type="InParanoid" id="T1EZ57"/>
<dbReference type="GO" id="GO:0016020">
    <property type="term" value="C:membrane"/>
    <property type="evidence" value="ECO:0007669"/>
    <property type="project" value="UniProtKB-SubCell"/>
</dbReference>
<dbReference type="EnsemblMetazoa" id="HelroT167219">
    <property type="protein sequence ID" value="HelroP167219"/>
    <property type="gene ID" value="HelroG167219"/>
</dbReference>
<evidence type="ECO:0000256" key="12">
    <source>
        <dbReference type="SAM" id="Phobius"/>
    </source>
</evidence>
<dbReference type="EMBL" id="AMQM01002734">
    <property type="status" value="NOT_ANNOTATED_CDS"/>
    <property type="molecule type" value="Genomic_DNA"/>
</dbReference>
<dbReference type="EMBL" id="KB095858">
    <property type="protein sequence ID" value="ESO10725.1"/>
    <property type="molecule type" value="Genomic_DNA"/>
</dbReference>
<dbReference type="HOGENOM" id="CLU_1497850_0_0_1"/>
<gene>
    <name evidence="15" type="primary">20201857</name>
    <name evidence="14" type="ORF">HELRODRAFT_167219</name>
</gene>
<evidence type="ECO:0000256" key="11">
    <source>
        <dbReference type="RuleBase" id="RU000679"/>
    </source>
</evidence>
<keyword evidence="2 11" id="KW-0813">Transport</keyword>
<accession>T1EZ57</accession>
<evidence type="ECO:0000256" key="2">
    <source>
        <dbReference type="ARBA" id="ARBA00022448"/>
    </source>
</evidence>
<dbReference type="CTD" id="20201857"/>
<protein>
    <submittedName>
        <fullName evidence="14 15">Uncharacterized protein</fullName>
    </submittedName>
</protein>
<reference evidence="15" key="3">
    <citation type="submission" date="2015-06" db="UniProtKB">
        <authorList>
            <consortium name="EnsemblMetazoa"/>
        </authorList>
    </citation>
    <scope>IDENTIFICATION</scope>
</reference>
<dbReference type="RefSeq" id="XP_009010994.1">
    <property type="nucleotide sequence ID" value="XM_009012746.1"/>
</dbReference>
<dbReference type="KEGG" id="hro:HELRODRAFT_167219"/>
<evidence type="ECO:0000256" key="7">
    <source>
        <dbReference type="ARBA" id="ARBA00023065"/>
    </source>
</evidence>
<proteinExistence type="inferred from homology"/>
<dbReference type="GeneID" id="20201857"/>
<dbReference type="GO" id="GO:0005272">
    <property type="term" value="F:sodium channel activity"/>
    <property type="evidence" value="ECO:0007669"/>
    <property type="project" value="UniProtKB-KW"/>
</dbReference>
<dbReference type="InterPro" id="IPR001873">
    <property type="entry name" value="ENaC"/>
</dbReference>
<reference evidence="16" key="1">
    <citation type="submission" date="2012-12" db="EMBL/GenBank/DDBJ databases">
        <authorList>
            <person name="Hellsten U."/>
            <person name="Grimwood J."/>
            <person name="Chapman J.A."/>
            <person name="Shapiro H."/>
            <person name="Aerts A."/>
            <person name="Otillar R.P."/>
            <person name="Terry A.Y."/>
            <person name="Boore J.L."/>
            <person name="Simakov O."/>
            <person name="Marletaz F."/>
            <person name="Cho S.-J."/>
            <person name="Edsinger-Gonzales E."/>
            <person name="Havlak P."/>
            <person name="Kuo D.-H."/>
            <person name="Larsson T."/>
            <person name="Lv J."/>
            <person name="Arendt D."/>
            <person name="Savage R."/>
            <person name="Osoegawa K."/>
            <person name="de Jong P."/>
            <person name="Lindberg D.R."/>
            <person name="Seaver E.C."/>
            <person name="Weisblat D.A."/>
            <person name="Putnam N.H."/>
            <person name="Grigoriev I.V."/>
            <person name="Rokhsar D.S."/>
        </authorList>
    </citation>
    <scope>NUCLEOTIDE SEQUENCE</scope>
</reference>
<keyword evidence="13" id="KW-0732">Signal</keyword>
<sequence length="180" mass="19879">MHIVILLALCHFTTITSVPIVSKAINCKQSCGVPCQETLYETYLTSAAWLQPAVQFDLFEKYIKTKCESVREVRSRYAKYYERQPGISVEHDDRISGGMLSLSLWLGVTVASGVKVLELIYLLIKSSFKKTKPTPKVEKTTKINSFAKSSTKVVKSNKITVIGRGPASVTNGCKSKGKGI</sequence>